<dbReference type="EMBL" id="JBAMMX010000021">
    <property type="protein sequence ID" value="KAK6919797.1"/>
    <property type="molecule type" value="Genomic_DNA"/>
</dbReference>
<gene>
    <name evidence="3" type="ORF">RJ641_015701</name>
</gene>
<reference evidence="3 4" key="1">
    <citation type="submission" date="2023-12" db="EMBL/GenBank/DDBJ databases">
        <title>A high-quality genome assembly for Dillenia turbinata (Dilleniales).</title>
        <authorList>
            <person name="Chanderbali A."/>
        </authorList>
    </citation>
    <scope>NUCLEOTIDE SEQUENCE [LARGE SCALE GENOMIC DNA]</scope>
    <source>
        <strain evidence="3">LSX21</strain>
        <tissue evidence="3">Leaf</tissue>
    </source>
</reference>
<dbReference type="GO" id="GO:0003680">
    <property type="term" value="F:minor groove of adenine-thymine-rich DNA binding"/>
    <property type="evidence" value="ECO:0007669"/>
    <property type="project" value="UniProtKB-UniRule"/>
</dbReference>
<organism evidence="3 4">
    <name type="scientific">Dillenia turbinata</name>
    <dbReference type="NCBI Taxonomy" id="194707"/>
    <lineage>
        <taxon>Eukaryota</taxon>
        <taxon>Viridiplantae</taxon>
        <taxon>Streptophyta</taxon>
        <taxon>Embryophyta</taxon>
        <taxon>Tracheophyta</taxon>
        <taxon>Spermatophyta</taxon>
        <taxon>Magnoliopsida</taxon>
        <taxon>eudicotyledons</taxon>
        <taxon>Gunneridae</taxon>
        <taxon>Pentapetalae</taxon>
        <taxon>Dilleniales</taxon>
        <taxon>Dilleniaceae</taxon>
        <taxon>Dillenia</taxon>
    </lineage>
</organism>
<keyword evidence="4" id="KW-1185">Reference proteome</keyword>
<proteinExistence type="predicted"/>
<comment type="domain">
    <text evidence="1">The PPC domain mediates interactions between AHL proteins.</text>
</comment>
<name>A0AAN8V2J1_9MAGN</name>
<evidence type="ECO:0000256" key="2">
    <source>
        <dbReference type="SAM" id="MobiDB-lite"/>
    </source>
</evidence>
<keyword evidence="1" id="KW-0805">Transcription regulation</keyword>
<sequence length="181" mass="18635">MTSKFTQDLSHMLESVSLKESRVLRVNSAQGRLSLVNLAGPSSTCPISYQGGWEILSLTGMIVPGNKVGNHPIGGVSIGFIGQTGETIVGRIGGRVIADTAVMVSMTAYDLNGVPNAKRRRRAGPRSARPVPSTGKVLALPHVHEARTGGMGEQVIAGPSNAGHGVGSDQEGMPSAAGPSD</sequence>
<dbReference type="AlphaFoldDB" id="A0AAN8V2J1"/>
<comment type="subcellular location">
    <subcellularLocation>
        <location evidence="1">Nucleus</location>
    </subcellularLocation>
</comment>
<evidence type="ECO:0000313" key="3">
    <source>
        <dbReference type="EMBL" id="KAK6919797.1"/>
    </source>
</evidence>
<feature type="region of interest" description="Disordered" evidence="2">
    <location>
        <begin position="115"/>
        <end position="135"/>
    </location>
</feature>
<dbReference type="PANTHER" id="PTHR31500:SF57">
    <property type="entry name" value="AT-HOOK MOTIF NUCLEAR-LOCALIZED PROTEIN 10"/>
    <property type="match status" value="1"/>
</dbReference>
<comment type="caution">
    <text evidence="3">The sequence shown here is derived from an EMBL/GenBank/DDBJ whole genome shotgun (WGS) entry which is preliminary data.</text>
</comment>
<evidence type="ECO:0000313" key="4">
    <source>
        <dbReference type="Proteomes" id="UP001370490"/>
    </source>
</evidence>
<dbReference type="InterPro" id="IPR039605">
    <property type="entry name" value="AHL"/>
</dbReference>
<dbReference type="Gene3D" id="3.30.1330.80">
    <property type="entry name" value="Hypothetical protein, similar to alpha- acetolactate decarboxylase, domain 2"/>
    <property type="match status" value="1"/>
</dbReference>
<keyword evidence="1" id="KW-0539">Nucleus</keyword>
<comment type="function">
    <text evidence="1">Transcription factor that specifically binds AT-rich DNA sequences related to the nuclear matrix attachment regions (MARs).</text>
</comment>
<dbReference type="SUPFAM" id="SSF117856">
    <property type="entry name" value="AF0104/ALDC/Ptd012-like"/>
    <property type="match status" value="1"/>
</dbReference>
<keyword evidence="1" id="KW-0804">Transcription</keyword>
<dbReference type="GO" id="GO:0005634">
    <property type="term" value="C:nucleus"/>
    <property type="evidence" value="ECO:0007669"/>
    <property type="project" value="UniProtKB-SubCell"/>
</dbReference>
<dbReference type="Proteomes" id="UP001370490">
    <property type="component" value="Unassembled WGS sequence"/>
</dbReference>
<protein>
    <recommendedName>
        <fullName evidence="1">AT-hook motif nuclear-localized protein</fullName>
    </recommendedName>
</protein>
<evidence type="ECO:0000256" key="1">
    <source>
        <dbReference type="RuleBase" id="RU367031"/>
    </source>
</evidence>
<accession>A0AAN8V2J1</accession>
<keyword evidence="1" id="KW-0238">DNA-binding</keyword>
<feature type="region of interest" description="Disordered" evidence="2">
    <location>
        <begin position="148"/>
        <end position="181"/>
    </location>
</feature>
<dbReference type="PANTHER" id="PTHR31500">
    <property type="entry name" value="AT-HOOK MOTIF NUCLEAR-LOCALIZED PROTEIN 9"/>
    <property type="match status" value="1"/>
</dbReference>